<evidence type="ECO:0000313" key="1">
    <source>
        <dbReference type="EMBL" id="MDU8885525.1"/>
    </source>
</evidence>
<dbReference type="RefSeq" id="WP_316661406.1">
    <property type="nucleotide sequence ID" value="NZ_JAWHTF010000002.1"/>
</dbReference>
<sequence length="232" mass="27284">MKIKVLLFLFFIADLTFSQEINQFDEDGNRHGIWRKNFENTKVLRYEGEFFHGKEVGTFKFYQNLDGKATLTATRKFHDDSDLADVTFYSSIGKVISEGKMRGKQYVGEWKYYQKNSKQLLSLEHYNDFGKLEGRRLVYYENGQIAQKENYKDGELHGVSLWYAEDGVLIKEMLYENGELHGLSKYYSPVGDLIIEGQYKRAKKHGIWKYYENGKLVEEKNFSPEGKLKKKK</sequence>
<dbReference type="Proteomes" id="UP001268651">
    <property type="component" value="Unassembled WGS sequence"/>
</dbReference>
<evidence type="ECO:0000313" key="2">
    <source>
        <dbReference type="Proteomes" id="UP001268651"/>
    </source>
</evidence>
<keyword evidence="2" id="KW-1185">Reference proteome</keyword>
<organism evidence="1 2">
    <name type="scientific">Gilvirhabdus luticola</name>
    <dbReference type="NCBI Taxonomy" id="3079858"/>
    <lineage>
        <taxon>Bacteria</taxon>
        <taxon>Pseudomonadati</taxon>
        <taxon>Bacteroidota</taxon>
        <taxon>Flavobacteriia</taxon>
        <taxon>Flavobacteriales</taxon>
        <taxon>Flavobacteriaceae</taxon>
        <taxon>Gilvirhabdus</taxon>
    </lineage>
</organism>
<accession>A0ABU3U5W8</accession>
<dbReference type="Gene3D" id="3.90.930.1">
    <property type="match status" value="1"/>
</dbReference>
<dbReference type="InterPro" id="IPR011652">
    <property type="entry name" value="MORN_2"/>
</dbReference>
<proteinExistence type="predicted"/>
<protein>
    <submittedName>
        <fullName evidence="1">Toxin-antitoxin system YwqK family antitoxin</fullName>
    </submittedName>
</protein>
<comment type="caution">
    <text evidence="1">The sequence shown here is derived from an EMBL/GenBank/DDBJ whole genome shotgun (WGS) entry which is preliminary data.</text>
</comment>
<gene>
    <name evidence="1" type="ORF">RXV94_05075</name>
</gene>
<dbReference type="PANTHER" id="PTHR33706">
    <property type="entry name" value="MORN VARIANT REPEAT PROTEIN"/>
    <property type="match status" value="1"/>
</dbReference>
<name>A0ABU3U5W8_9FLAO</name>
<dbReference type="SUPFAM" id="SSF82185">
    <property type="entry name" value="Histone H3 K4-specific methyltransferase SET7/9 N-terminal domain"/>
    <property type="match status" value="1"/>
</dbReference>
<dbReference type="PANTHER" id="PTHR33706:SF1">
    <property type="entry name" value="TPR REPEAT PROTEIN"/>
    <property type="match status" value="1"/>
</dbReference>
<dbReference type="EMBL" id="JAWHTF010000002">
    <property type="protein sequence ID" value="MDU8885525.1"/>
    <property type="molecule type" value="Genomic_DNA"/>
</dbReference>
<dbReference type="Pfam" id="PF07661">
    <property type="entry name" value="MORN_2"/>
    <property type="match status" value="4"/>
</dbReference>
<reference evidence="1 2" key="1">
    <citation type="submission" date="2023-10" db="EMBL/GenBank/DDBJ databases">
        <title>Marimonas sp. nov. isolated from tidal mud flat.</title>
        <authorList>
            <person name="Jaincy N.J."/>
            <person name="Srinivasan S."/>
            <person name="Lee S.-S."/>
        </authorList>
    </citation>
    <scope>NUCLEOTIDE SEQUENCE [LARGE SCALE GENOMIC DNA]</scope>
    <source>
        <strain evidence="1 2">MJ-SS3</strain>
    </source>
</reference>